<name>D2V4V6_NAEGR</name>
<dbReference type="InterPro" id="IPR027417">
    <property type="entry name" value="P-loop_NTPase"/>
</dbReference>
<proteinExistence type="predicted"/>
<dbReference type="Pfam" id="PF00612">
    <property type="entry name" value="IQ"/>
    <property type="match status" value="3"/>
</dbReference>
<dbReference type="SMART" id="SM00015">
    <property type="entry name" value="IQ"/>
    <property type="match status" value="3"/>
</dbReference>
<evidence type="ECO:0000256" key="4">
    <source>
        <dbReference type="ARBA" id="ARBA00022860"/>
    </source>
</evidence>
<dbReference type="VEuPathDB" id="AmoebaDB:NAEGRDRAFT_63921"/>
<dbReference type="GeneID" id="8849619"/>
<dbReference type="Proteomes" id="UP000006671">
    <property type="component" value="Unassembled WGS sequence"/>
</dbReference>
<dbReference type="InterPro" id="IPR000048">
    <property type="entry name" value="IQ_motif_EF-hand-BS"/>
</dbReference>
<evidence type="ECO:0000256" key="2">
    <source>
        <dbReference type="ARBA" id="ARBA00022490"/>
    </source>
</evidence>
<keyword evidence="7" id="KW-1185">Reference proteome</keyword>
<keyword evidence="3" id="KW-0677">Repeat</keyword>
<organism evidence="7">
    <name type="scientific">Naegleria gruberi</name>
    <name type="common">Amoeba</name>
    <dbReference type="NCBI Taxonomy" id="5762"/>
    <lineage>
        <taxon>Eukaryota</taxon>
        <taxon>Discoba</taxon>
        <taxon>Heterolobosea</taxon>
        <taxon>Tetramitia</taxon>
        <taxon>Eutetramitia</taxon>
        <taxon>Vahlkampfiidae</taxon>
        <taxon>Naegleria</taxon>
    </lineage>
</organism>
<dbReference type="OMA" id="QKTYRRW"/>
<keyword evidence="2" id="KW-0963">Cytoplasm</keyword>
<dbReference type="GO" id="GO:0005737">
    <property type="term" value="C:cytoplasm"/>
    <property type="evidence" value="ECO:0007669"/>
    <property type="project" value="UniProtKB-SubCell"/>
</dbReference>
<dbReference type="GO" id="GO:0005516">
    <property type="term" value="F:calmodulin binding"/>
    <property type="evidence" value="ECO:0007669"/>
    <property type="project" value="UniProtKB-KW"/>
</dbReference>
<gene>
    <name evidence="6" type="ORF">NAEGRDRAFT_63921</name>
</gene>
<accession>D2V4V6</accession>
<dbReference type="RefSeq" id="XP_002680914.1">
    <property type="nucleotide sequence ID" value="XM_002680868.1"/>
</dbReference>
<keyword evidence="4" id="KW-0112">Calmodulin-binding</keyword>
<dbReference type="GO" id="GO:0007051">
    <property type="term" value="P:spindle organization"/>
    <property type="evidence" value="ECO:0007669"/>
    <property type="project" value="TreeGrafter"/>
</dbReference>
<dbReference type="Gene3D" id="1.20.5.190">
    <property type="match status" value="1"/>
</dbReference>
<dbReference type="STRING" id="5762.D2V4V6"/>
<dbReference type="GO" id="GO:0051295">
    <property type="term" value="P:establishment of meiotic spindle localization"/>
    <property type="evidence" value="ECO:0007669"/>
    <property type="project" value="TreeGrafter"/>
</dbReference>
<dbReference type="GO" id="GO:0000922">
    <property type="term" value="C:spindle pole"/>
    <property type="evidence" value="ECO:0007669"/>
    <property type="project" value="TreeGrafter"/>
</dbReference>
<protein>
    <submittedName>
        <fullName evidence="6">Uncharacterized protein</fullName>
    </submittedName>
</protein>
<dbReference type="AlphaFoldDB" id="D2V4V6"/>
<dbReference type="SUPFAM" id="SSF52540">
    <property type="entry name" value="P-loop containing nucleoside triphosphate hydrolases"/>
    <property type="match status" value="1"/>
</dbReference>
<dbReference type="PANTHER" id="PTHR22706:SF1">
    <property type="entry name" value="ASSEMBLY FACTOR FOR SPINDLE MICROTUBULES"/>
    <property type="match status" value="1"/>
</dbReference>
<dbReference type="GO" id="GO:0000278">
    <property type="term" value="P:mitotic cell cycle"/>
    <property type="evidence" value="ECO:0007669"/>
    <property type="project" value="TreeGrafter"/>
</dbReference>
<evidence type="ECO:0000256" key="5">
    <source>
        <dbReference type="SAM" id="MobiDB-lite"/>
    </source>
</evidence>
<feature type="compositionally biased region" description="Basic and acidic residues" evidence="5">
    <location>
        <begin position="255"/>
        <end position="272"/>
    </location>
</feature>
<evidence type="ECO:0000313" key="6">
    <source>
        <dbReference type="EMBL" id="EFC48170.1"/>
    </source>
</evidence>
<dbReference type="InterPro" id="IPR051185">
    <property type="entry name" value="ASPM"/>
</dbReference>
<dbReference type="OrthoDB" id="190375at2759"/>
<dbReference type="PANTHER" id="PTHR22706">
    <property type="entry name" value="ASSEMBLY FACTOR FOR SPINDLE MICROTUBULES"/>
    <property type="match status" value="1"/>
</dbReference>
<evidence type="ECO:0000313" key="7">
    <source>
        <dbReference type="Proteomes" id="UP000006671"/>
    </source>
</evidence>
<reference evidence="6 7" key="1">
    <citation type="journal article" date="2010" name="Cell">
        <title>The genome of Naegleria gruberi illuminates early eukaryotic versatility.</title>
        <authorList>
            <person name="Fritz-Laylin L.K."/>
            <person name="Prochnik S.E."/>
            <person name="Ginger M.L."/>
            <person name="Dacks J.B."/>
            <person name="Carpenter M.L."/>
            <person name="Field M.C."/>
            <person name="Kuo A."/>
            <person name="Paredez A."/>
            <person name="Chapman J."/>
            <person name="Pham J."/>
            <person name="Shu S."/>
            <person name="Neupane R."/>
            <person name="Cipriano M."/>
            <person name="Mancuso J."/>
            <person name="Tu H."/>
            <person name="Salamov A."/>
            <person name="Lindquist E."/>
            <person name="Shapiro H."/>
            <person name="Lucas S."/>
            <person name="Grigoriev I.V."/>
            <person name="Cande W.Z."/>
            <person name="Fulton C."/>
            <person name="Rokhsar D.S."/>
            <person name="Dawson S.C."/>
        </authorList>
    </citation>
    <scope>NUCLEOTIDE SEQUENCE [LARGE SCALE GENOMIC DNA]</scope>
    <source>
        <strain evidence="6 7">NEG-M</strain>
    </source>
</reference>
<sequence>MSVGTNRPKIFLELSPDIVMESFFQARREAESNRDKENKAALSIQKTYRRWIVRSAFLKFRHKVITIQRVFRGHLYGRKLKRLLQEEREKQERIQLYHYCAAQIQRIFRGFWVRKYVHNYYKRKEYLAFVEHQSSLTNEYVQQYKQQRTEEMQDEKEKKDYEKFQEYSKSLHHLVSTKAIPGVYKPNHRYISEDTVYGIPVEDQLRYVAKTEYINSLQNKKVVPVNSTLMRSNNSELKTHPSLAYLYPDQIKGNLQERDKPLPPINDKDKMRYKDKRHGPFKPPEEVVSIKEKTYERSIQNSCKYDTDKEVIRFENMIEKDTRISKKNYVPCKKKKDVIPVETILASEKFIDPVRSITRKDAKEKQLSYPFKPTESRSGVFDNSTIPFVSSKTLNIQK</sequence>
<comment type="subcellular location">
    <subcellularLocation>
        <location evidence="1">Cytoplasm</location>
    </subcellularLocation>
</comment>
<dbReference type="KEGG" id="ngr:NAEGRDRAFT_63921"/>
<evidence type="ECO:0000256" key="3">
    <source>
        <dbReference type="ARBA" id="ARBA00022737"/>
    </source>
</evidence>
<evidence type="ECO:0000256" key="1">
    <source>
        <dbReference type="ARBA" id="ARBA00004496"/>
    </source>
</evidence>
<dbReference type="PROSITE" id="PS50096">
    <property type="entry name" value="IQ"/>
    <property type="match status" value="3"/>
</dbReference>
<dbReference type="InParanoid" id="D2V4V6"/>
<dbReference type="EMBL" id="GG738852">
    <property type="protein sequence ID" value="EFC48170.1"/>
    <property type="molecule type" value="Genomic_DNA"/>
</dbReference>
<feature type="region of interest" description="Disordered" evidence="5">
    <location>
        <begin position="255"/>
        <end position="283"/>
    </location>
</feature>